<keyword evidence="1" id="KW-1133">Transmembrane helix</keyword>
<comment type="caution">
    <text evidence="2">The sequence shown here is derived from an EMBL/GenBank/DDBJ whole genome shotgun (WGS) entry which is preliminary data.</text>
</comment>
<name>A0ABS4YPD5_9MICO</name>
<feature type="transmembrane region" description="Helical" evidence="1">
    <location>
        <begin position="6"/>
        <end position="27"/>
    </location>
</feature>
<evidence type="ECO:0000313" key="2">
    <source>
        <dbReference type="EMBL" id="MBP2410658.1"/>
    </source>
</evidence>
<sequence length="114" mass="12217">MSFVISLLVVLHLLCWAISLGLWVAALRTKQPDRAMAHAAGGALVLGVIMMGLSMATGTDAHLWFTLKLVIALVVTAFSYVAINRREETPAIIWYGIPTAIAVNVVIAVFGIGR</sequence>
<keyword evidence="1" id="KW-0812">Transmembrane</keyword>
<dbReference type="Proteomes" id="UP000698222">
    <property type="component" value="Unassembled WGS sequence"/>
</dbReference>
<feature type="transmembrane region" description="Helical" evidence="1">
    <location>
        <begin position="63"/>
        <end position="83"/>
    </location>
</feature>
<proteinExistence type="predicted"/>
<evidence type="ECO:0000313" key="3">
    <source>
        <dbReference type="Proteomes" id="UP000698222"/>
    </source>
</evidence>
<organism evidence="2 3">
    <name type="scientific">Brachybacterium fresconis</name>
    <dbReference type="NCBI Taxonomy" id="173363"/>
    <lineage>
        <taxon>Bacteria</taxon>
        <taxon>Bacillati</taxon>
        <taxon>Actinomycetota</taxon>
        <taxon>Actinomycetes</taxon>
        <taxon>Micrococcales</taxon>
        <taxon>Dermabacteraceae</taxon>
        <taxon>Brachybacterium</taxon>
    </lineage>
</organism>
<gene>
    <name evidence="2" type="ORF">JOF44_003561</name>
</gene>
<keyword evidence="3" id="KW-1185">Reference proteome</keyword>
<evidence type="ECO:0000256" key="1">
    <source>
        <dbReference type="SAM" id="Phobius"/>
    </source>
</evidence>
<reference evidence="2 3" key="1">
    <citation type="submission" date="2021-03" db="EMBL/GenBank/DDBJ databases">
        <title>Sequencing the genomes of 1000 actinobacteria strains.</title>
        <authorList>
            <person name="Klenk H.-P."/>
        </authorList>
    </citation>
    <scope>NUCLEOTIDE SEQUENCE [LARGE SCALE GENOMIC DNA]</scope>
    <source>
        <strain evidence="2 3">DSM 14564</strain>
    </source>
</reference>
<accession>A0ABS4YPD5</accession>
<feature type="transmembrane region" description="Helical" evidence="1">
    <location>
        <begin position="92"/>
        <end position="112"/>
    </location>
</feature>
<protein>
    <submittedName>
        <fullName evidence="2">Membrane protein SirB2</fullName>
    </submittedName>
</protein>
<dbReference type="RefSeq" id="WP_209894690.1">
    <property type="nucleotide sequence ID" value="NZ_BAAAJV010000008.1"/>
</dbReference>
<dbReference type="EMBL" id="JAGIOC010000001">
    <property type="protein sequence ID" value="MBP2410658.1"/>
    <property type="molecule type" value="Genomic_DNA"/>
</dbReference>
<keyword evidence="1" id="KW-0472">Membrane</keyword>
<feature type="transmembrane region" description="Helical" evidence="1">
    <location>
        <begin position="39"/>
        <end position="57"/>
    </location>
</feature>